<feature type="signal peptide" evidence="1">
    <location>
        <begin position="1"/>
        <end position="23"/>
    </location>
</feature>
<gene>
    <name evidence="2" type="ORF">FO442_03195</name>
</gene>
<organism evidence="2 3">
    <name type="scientific">Fluviicola chungangensis</name>
    <dbReference type="NCBI Taxonomy" id="2597671"/>
    <lineage>
        <taxon>Bacteria</taxon>
        <taxon>Pseudomonadati</taxon>
        <taxon>Bacteroidota</taxon>
        <taxon>Flavobacteriia</taxon>
        <taxon>Flavobacteriales</taxon>
        <taxon>Crocinitomicaceae</taxon>
        <taxon>Fluviicola</taxon>
    </lineage>
</organism>
<evidence type="ECO:0000313" key="2">
    <source>
        <dbReference type="EMBL" id="TSJ48156.1"/>
    </source>
</evidence>
<protein>
    <submittedName>
        <fullName evidence="2">Uncharacterized protein</fullName>
    </submittedName>
</protein>
<evidence type="ECO:0000256" key="1">
    <source>
        <dbReference type="SAM" id="SignalP"/>
    </source>
</evidence>
<comment type="caution">
    <text evidence="2">The sequence shown here is derived from an EMBL/GenBank/DDBJ whole genome shotgun (WGS) entry which is preliminary data.</text>
</comment>
<dbReference type="AlphaFoldDB" id="A0A556N7K0"/>
<keyword evidence="1" id="KW-0732">Signal</keyword>
<evidence type="ECO:0000313" key="3">
    <source>
        <dbReference type="Proteomes" id="UP000316008"/>
    </source>
</evidence>
<dbReference type="EMBL" id="VLPL01000001">
    <property type="protein sequence ID" value="TSJ48156.1"/>
    <property type="molecule type" value="Genomic_DNA"/>
</dbReference>
<accession>A0A556N7K0</accession>
<reference evidence="2 3" key="1">
    <citation type="submission" date="2019-07" db="EMBL/GenBank/DDBJ databases">
        <authorList>
            <person name="Huq M.A."/>
        </authorList>
    </citation>
    <scope>NUCLEOTIDE SEQUENCE [LARGE SCALE GENOMIC DNA]</scope>
    <source>
        <strain evidence="2 3">MAH-3</strain>
    </source>
</reference>
<feature type="chain" id="PRO_5021776178" evidence="1">
    <location>
        <begin position="24"/>
        <end position="228"/>
    </location>
</feature>
<sequence>MIKKLGTITIAVSCLLVFLTANSCKKNEEFDMYYDYFPLNEGHYVIYSAHEVFVDQQVNLRDTFDYFIKTVVGDTITDNSGRIARQFERYYSAAPNGPWMIHDIWTAIIDNGRAELVEENNRTIKLVFAPSEDDEWDMNAYNTLDPLNCYYSGIHEAYALGNNTFPSTVTVEQEEFNSYIDSRRKFEVYARGIGMVHKYFKDFIINNGNPDNIKKGHLLEMRLVSSGN</sequence>
<dbReference type="Proteomes" id="UP000316008">
    <property type="component" value="Unassembled WGS sequence"/>
</dbReference>
<proteinExistence type="predicted"/>
<dbReference type="OrthoDB" id="1467525at2"/>
<dbReference type="RefSeq" id="WP_144331691.1">
    <property type="nucleotide sequence ID" value="NZ_VLPL01000001.1"/>
</dbReference>
<keyword evidence="3" id="KW-1185">Reference proteome</keyword>
<name>A0A556N7K0_9FLAO</name>